<dbReference type="EMBL" id="SLXA01000001">
    <property type="protein sequence ID" value="TCO86663.1"/>
    <property type="molecule type" value="Genomic_DNA"/>
</dbReference>
<dbReference type="SUPFAM" id="SSF52540">
    <property type="entry name" value="P-loop containing nucleoside triphosphate hydrolases"/>
    <property type="match status" value="1"/>
</dbReference>
<feature type="domain" description="UvrD-like helicase C-terminal" evidence="16">
    <location>
        <begin position="496"/>
        <end position="784"/>
    </location>
</feature>
<keyword evidence="10 13" id="KW-0413">Isomerase</keyword>
<evidence type="ECO:0000256" key="1">
    <source>
        <dbReference type="ARBA" id="ARBA00022722"/>
    </source>
</evidence>
<dbReference type="EC" id="3.1.-.-" evidence="13"/>
<evidence type="ECO:0000313" key="18">
    <source>
        <dbReference type="Proteomes" id="UP000295711"/>
    </source>
</evidence>
<dbReference type="FunFam" id="3.40.50.300:FF:001236">
    <property type="entry name" value="ATP-dependent helicase/nuclease subunit A"/>
    <property type="match status" value="1"/>
</dbReference>
<name>A0A4R2M0Y1_9FIRM</name>
<dbReference type="InterPro" id="IPR000212">
    <property type="entry name" value="DNA_helicase_UvrD/REP"/>
</dbReference>
<dbReference type="AlphaFoldDB" id="A0A4R2M0Y1"/>
<evidence type="ECO:0000259" key="15">
    <source>
        <dbReference type="PROSITE" id="PS51198"/>
    </source>
</evidence>
<dbReference type="HAMAP" id="MF_01451">
    <property type="entry name" value="AddA"/>
    <property type="match status" value="1"/>
</dbReference>
<evidence type="ECO:0000256" key="12">
    <source>
        <dbReference type="ARBA" id="ARBA00048988"/>
    </source>
</evidence>
<dbReference type="PROSITE" id="PS51217">
    <property type="entry name" value="UVRD_HELICASE_CTER"/>
    <property type="match status" value="1"/>
</dbReference>
<protein>
    <recommendedName>
        <fullName evidence="13">ATP-dependent helicase/nuclease subunit A</fullName>
        <ecNumber evidence="13">3.1.-.-</ecNumber>
        <ecNumber evidence="13">5.6.2.4</ecNumber>
    </recommendedName>
    <alternativeName>
        <fullName evidence="13">ATP-dependent helicase/nuclease AddA</fullName>
    </alternativeName>
    <alternativeName>
        <fullName evidence="13">DNA 3'-5' helicase AddA</fullName>
    </alternativeName>
</protein>
<keyword evidence="9 13" id="KW-0234">DNA repair</keyword>
<reference evidence="17 18" key="1">
    <citation type="submission" date="2019-03" db="EMBL/GenBank/DDBJ databases">
        <title>Genomic Encyclopedia of Type Strains, Phase IV (KMG-IV): sequencing the most valuable type-strain genomes for metagenomic binning, comparative biology and taxonomic classification.</title>
        <authorList>
            <person name="Goeker M."/>
        </authorList>
    </citation>
    <scope>NUCLEOTIDE SEQUENCE [LARGE SCALE GENOMIC DNA]</scope>
    <source>
        <strain evidence="17 18">DSM 28559</strain>
    </source>
</reference>
<keyword evidence="8 13" id="KW-0238">DNA-binding</keyword>
<dbReference type="NCBIfam" id="TIGR02785">
    <property type="entry name" value="addA_Gpos"/>
    <property type="match status" value="1"/>
</dbReference>
<evidence type="ECO:0000256" key="11">
    <source>
        <dbReference type="ARBA" id="ARBA00034617"/>
    </source>
</evidence>
<dbReference type="GO" id="GO:0043138">
    <property type="term" value="F:3'-5' DNA helicase activity"/>
    <property type="evidence" value="ECO:0007669"/>
    <property type="project" value="UniProtKB-UniRule"/>
</dbReference>
<evidence type="ECO:0000256" key="8">
    <source>
        <dbReference type="ARBA" id="ARBA00023125"/>
    </source>
</evidence>
<keyword evidence="5 13" id="KW-0347">Helicase</keyword>
<organism evidence="17 18">
    <name type="scientific">Frisingicoccus caecimuris</name>
    <dbReference type="NCBI Taxonomy" id="1796636"/>
    <lineage>
        <taxon>Bacteria</taxon>
        <taxon>Bacillati</taxon>
        <taxon>Bacillota</taxon>
        <taxon>Clostridia</taxon>
        <taxon>Lachnospirales</taxon>
        <taxon>Lachnospiraceae</taxon>
        <taxon>Frisingicoccus</taxon>
    </lineage>
</organism>
<comment type="function">
    <text evidence="13">The heterodimer acts as both an ATP-dependent DNA helicase and an ATP-dependent, dual-direction single-stranded exonuclease. Recognizes the chi site generating a DNA molecule suitable for the initiation of homologous recombination. The AddA nuclease domain is required for chi fragment generation; this subunit has the helicase and 3' -&gt; 5' nuclease activities.</text>
</comment>
<dbReference type="RefSeq" id="WP_132088210.1">
    <property type="nucleotide sequence ID" value="NZ_JANKAQ010000002.1"/>
</dbReference>
<proteinExistence type="inferred from homology"/>
<keyword evidence="3 13" id="KW-0227">DNA damage</keyword>
<dbReference type="PROSITE" id="PS51198">
    <property type="entry name" value="UVRD_HELICASE_ATP_BIND"/>
    <property type="match status" value="1"/>
</dbReference>
<keyword evidence="6 13" id="KW-0269">Exonuclease</keyword>
<evidence type="ECO:0000256" key="14">
    <source>
        <dbReference type="PROSITE-ProRule" id="PRU00560"/>
    </source>
</evidence>
<comment type="caution">
    <text evidence="17">The sequence shown here is derived from an EMBL/GenBank/DDBJ whole genome shotgun (WGS) entry which is preliminary data.</text>
</comment>
<evidence type="ECO:0000256" key="6">
    <source>
        <dbReference type="ARBA" id="ARBA00022839"/>
    </source>
</evidence>
<dbReference type="GO" id="GO:0005524">
    <property type="term" value="F:ATP binding"/>
    <property type="evidence" value="ECO:0007669"/>
    <property type="project" value="UniProtKB-UniRule"/>
</dbReference>
<dbReference type="GO" id="GO:0033202">
    <property type="term" value="C:DNA helicase complex"/>
    <property type="evidence" value="ECO:0007669"/>
    <property type="project" value="TreeGrafter"/>
</dbReference>
<evidence type="ECO:0000256" key="9">
    <source>
        <dbReference type="ARBA" id="ARBA00023204"/>
    </source>
</evidence>
<keyword evidence="7 13" id="KW-0067">ATP-binding</keyword>
<feature type="domain" description="UvrD-like helicase ATP-binding" evidence="15">
    <location>
        <begin position="3"/>
        <end position="469"/>
    </location>
</feature>
<dbReference type="Proteomes" id="UP000295711">
    <property type="component" value="Unassembled WGS sequence"/>
</dbReference>
<evidence type="ECO:0000256" key="7">
    <source>
        <dbReference type="ARBA" id="ARBA00022840"/>
    </source>
</evidence>
<keyword evidence="1 13" id="KW-0540">Nuclease</keyword>
<evidence type="ECO:0000256" key="3">
    <source>
        <dbReference type="ARBA" id="ARBA00022763"/>
    </source>
</evidence>
<dbReference type="Gene3D" id="3.40.50.300">
    <property type="entry name" value="P-loop containing nucleotide triphosphate hydrolases"/>
    <property type="match status" value="4"/>
</dbReference>
<keyword evidence="4 13" id="KW-0378">Hydrolase</keyword>
<evidence type="ECO:0000256" key="5">
    <source>
        <dbReference type="ARBA" id="ARBA00022806"/>
    </source>
</evidence>
<dbReference type="GO" id="GO:0000724">
    <property type="term" value="P:double-strand break repair via homologous recombination"/>
    <property type="evidence" value="ECO:0007669"/>
    <property type="project" value="UniProtKB-UniRule"/>
</dbReference>
<dbReference type="PANTHER" id="PTHR11070">
    <property type="entry name" value="UVRD / RECB / PCRA DNA HELICASE FAMILY MEMBER"/>
    <property type="match status" value="1"/>
</dbReference>
<dbReference type="SUPFAM" id="SSF52980">
    <property type="entry name" value="Restriction endonuclease-like"/>
    <property type="match status" value="1"/>
</dbReference>
<comment type="similarity">
    <text evidence="13">Belongs to the helicase family. AddA subfamily.</text>
</comment>
<evidence type="ECO:0000313" key="17">
    <source>
        <dbReference type="EMBL" id="TCO86663.1"/>
    </source>
</evidence>
<comment type="catalytic activity">
    <reaction evidence="11 13">
        <text>Couples ATP hydrolysis with the unwinding of duplex DNA by translocating in the 3'-5' direction.</text>
        <dbReference type="EC" id="5.6.2.4"/>
    </reaction>
</comment>
<dbReference type="OrthoDB" id="9810135at2"/>
<evidence type="ECO:0000256" key="10">
    <source>
        <dbReference type="ARBA" id="ARBA00023235"/>
    </source>
</evidence>
<evidence type="ECO:0000256" key="13">
    <source>
        <dbReference type="HAMAP-Rule" id="MF_01451"/>
    </source>
</evidence>
<keyword evidence="18" id="KW-1185">Reference proteome</keyword>
<comment type="subunit">
    <text evidence="13">Heterodimer of AddA and AddB/RexB.</text>
</comment>
<accession>A0A4R2M0Y1</accession>
<gene>
    <name evidence="13" type="primary">addA</name>
    <name evidence="17" type="ORF">EV212_101456</name>
</gene>
<sequence length="1214" mass="139815">MGKSWTEEQRQVINLQNRSLLVSAAAGSGKTAVLVERIIQKITDTIRPVDIDRLLVVTFTKAAAAEMRERIMAAVDARLLDDPENTHLQKQKMLLPSAMITTIDSFCMSVLREHFDTIGLDPGFRVGDPQEITLLKQDVAEQLLEDCYADKTEEFIAFSQTYSSGKLDKGLTDWILRIYDFSQSYPWPEEWLKKSLTMNPGTMEEEVENSPMVCLIMEETCRILREMAAVLKTALDMSLGVGGPSLYEPMLLSDLEQTEAMLECNTWEDIYDHIQHMEWKRLSGKKQPEANPSVVDMVKALRQEAKDVFGWLKKNYFAESLPEVLSKEARILPGLAVLIHLTEEFSQRFREEKRQRNLIDFNDQEHFALNILLDECHEPTAVAKGYSEQFEEIMCDEYQDSNQVQETLLYSISRERQGQPNIFMVGDVKQSIYRFRMAEPEIFLRKYQTYTKQEGSHQRIDLHKNFRSRACVIESINRIFEALMIPEICGMEYDADAALYPGLDYPETRQKISESAEWLMVEHGNDPEMTKREAEARAVGLRIREIVNETSGLWVMDTESGAYRKAEYGDIVILLRTVKNWTEDYVRILKDMGIPAVGETSSGFFDTVEIQGILNMLRILDNPLQDIPMAAVLTSSMGRLTDEELAELRLVNRSMSLYENIQDYLKQGDDLFLVEKLNSFLMVYDRLRRSKIHLSIEELIHEIYEMTGYVQQMFAMPGGEVRRANLERLVEYAKDFKNTSYRGLFHFIRYVDQLKESKEDLGGAVLPGDAGQAVRIMSIHKSKGLEYPICFVAGLGKSMNFTESRSRIVIHARYGVAADGVDLERRVKIHSLSKKVFARKLLLDQMGEEVRVLYVALTRAREKLILVGTVEDMEQTAEKWSLAGKAPTPLTYSRMLRAKSYLDWLGPLLWSDERQGAERGFEFRCINPAYMAAEDIREEIQSDGEKEFLRGCEKIKEGCTPLYDLIDKKLRWQYPRELMTRLQGKMTVSELKKMAGEEMNGMVLYPENVEKLLPDPGNPLYIAQQKGTATHKIFELLPFAEISSEDEVVSFIRQCVEKEQIPAFWEELIPAQKVFDFCCSELGQRMARAEKNGKLYRERPFVMGIPVQEIYPKLAAWEISGISEKLSDRENDRLTSERILIQGVIDVYFEEDDGVVLLDYKTDRIPKGKTGEELLIKRYKTQLDYYQKAIEQISGKKVKDRILYSVIMNREIHC</sequence>
<dbReference type="GO" id="GO:0003690">
    <property type="term" value="F:double-stranded DNA binding"/>
    <property type="evidence" value="ECO:0007669"/>
    <property type="project" value="UniProtKB-UniRule"/>
</dbReference>
<dbReference type="InterPro" id="IPR014016">
    <property type="entry name" value="UvrD-like_ATP-bd"/>
</dbReference>
<keyword evidence="2 13" id="KW-0547">Nucleotide-binding</keyword>
<evidence type="ECO:0000259" key="16">
    <source>
        <dbReference type="PROSITE" id="PS51217"/>
    </source>
</evidence>
<dbReference type="InterPro" id="IPR027417">
    <property type="entry name" value="P-loop_NTPase"/>
</dbReference>
<comment type="cofactor">
    <cofactor evidence="13">
        <name>Mg(2+)</name>
        <dbReference type="ChEBI" id="CHEBI:18420"/>
    </cofactor>
</comment>
<dbReference type="PANTHER" id="PTHR11070:SF48">
    <property type="entry name" value="ATP-DEPENDENT HELICASE_NUCLEASE SUBUNIT A"/>
    <property type="match status" value="1"/>
</dbReference>
<dbReference type="GO" id="GO:0008408">
    <property type="term" value="F:3'-5' exonuclease activity"/>
    <property type="evidence" value="ECO:0007669"/>
    <property type="project" value="UniProtKB-UniRule"/>
</dbReference>
<dbReference type="InterPro" id="IPR011335">
    <property type="entry name" value="Restrct_endonuc-II-like"/>
</dbReference>
<dbReference type="Gene3D" id="3.90.320.10">
    <property type="match status" value="1"/>
</dbReference>
<evidence type="ECO:0000256" key="4">
    <source>
        <dbReference type="ARBA" id="ARBA00022801"/>
    </source>
</evidence>
<dbReference type="InterPro" id="IPR014152">
    <property type="entry name" value="AddA"/>
</dbReference>
<dbReference type="EC" id="5.6.2.4" evidence="13"/>
<dbReference type="Pfam" id="PF13361">
    <property type="entry name" value="UvrD_C"/>
    <property type="match status" value="1"/>
</dbReference>
<dbReference type="GO" id="GO:0005829">
    <property type="term" value="C:cytosol"/>
    <property type="evidence" value="ECO:0007669"/>
    <property type="project" value="TreeGrafter"/>
</dbReference>
<evidence type="ECO:0000256" key="2">
    <source>
        <dbReference type="ARBA" id="ARBA00022741"/>
    </source>
</evidence>
<dbReference type="GO" id="GO:0016887">
    <property type="term" value="F:ATP hydrolysis activity"/>
    <property type="evidence" value="ECO:0007669"/>
    <property type="project" value="RHEA"/>
</dbReference>
<dbReference type="Pfam" id="PF00580">
    <property type="entry name" value="UvrD-helicase"/>
    <property type="match status" value="1"/>
</dbReference>
<feature type="binding site" evidence="14">
    <location>
        <begin position="24"/>
        <end position="31"/>
    </location>
    <ligand>
        <name>ATP</name>
        <dbReference type="ChEBI" id="CHEBI:30616"/>
    </ligand>
</feature>
<dbReference type="InterPro" id="IPR011604">
    <property type="entry name" value="PDDEXK-like_dom_sf"/>
</dbReference>
<dbReference type="InterPro" id="IPR014017">
    <property type="entry name" value="DNA_helicase_UvrD-like_C"/>
</dbReference>
<comment type="catalytic activity">
    <reaction evidence="12 13">
        <text>ATP + H2O = ADP + phosphate + H(+)</text>
        <dbReference type="Rhea" id="RHEA:13065"/>
        <dbReference type="ChEBI" id="CHEBI:15377"/>
        <dbReference type="ChEBI" id="CHEBI:15378"/>
        <dbReference type="ChEBI" id="CHEBI:30616"/>
        <dbReference type="ChEBI" id="CHEBI:43474"/>
        <dbReference type="ChEBI" id="CHEBI:456216"/>
        <dbReference type="EC" id="5.6.2.4"/>
    </reaction>
</comment>